<dbReference type="InterPro" id="IPR045865">
    <property type="entry name" value="ACT-like_dom_sf"/>
</dbReference>
<comment type="caution">
    <text evidence="7">Lacks conserved residue(s) required for the propagation of feature annotation.</text>
</comment>
<dbReference type="AlphaFoldDB" id="A0A3N6ZLF2"/>
<dbReference type="SUPFAM" id="SSF55021">
    <property type="entry name" value="ACT-like"/>
    <property type="match status" value="2"/>
</dbReference>
<dbReference type="InterPro" id="IPR002912">
    <property type="entry name" value="ACT_dom"/>
</dbReference>
<dbReference type="CDD" id="cd04899">
    <property type="entry name" value="ACT_ACR-UUR-like_2"/>
    <property type="match status" value="1"/>
</dbReference>
<evidence type="ECO:0000256" key="7">
    <source>
        <dbReference type="HAMAP-Rule" id="MF_00277"/>
    </source>
</evidence>
<dbReference type="GO" id="GO:0008773">
    <property type="term" value="F:[protein-PII] uridylyltransferase activity"/>
    <property type="evidence" value="ECO:0007669"/>
    <property type="project" value="UniProtKB-UniRule"/>
</dbReference>
<evidence type="ECO:0000259" key="9">
    <source>
        <dbReference type="PROSITE" id="PS51671"/>
    </source>
</evidence>
<feature type="domain" description="ACT" evidence="9">
    <location>
        <begin position="693"/>
        <end position="776"/>
    </location>
</feature>
<dbReference type="CDD" id="cd04873">
    <property type="entry name" value="ACT_UUR-ACR-like"/>
    <property type="match status" value="1"/>
</dbReference>
<evidence type="ECO:0000259" key="10">
    <source>
        <dbReference type="PROSITE" id="PS51831"/>
    </source>
</evidence>
<keyword evidence="2 7" id="KW-0548">Nucleotidyltransferase</keyword>
<dbReference type="CDD" id="cd05401">
    <property type="entry name" value="NT_GlnE_GlnD_like"/>
    <property type="match status" value="1"/>
</dbReference>
<feature type="compositionally biased region" description="Basic residues" evidence="8">
    <location>
        <begin position="52"/>
        <end position="69"/>
    </location>
</feature>
<reference evidence="11 12" key="1">
    <citation type="submission" date="2018-11" db="EMBL/GenBank/DDBJ databases">
        <authorList>
            <person name="Li F."/>
        </authorList>
    </citation>
    <scope>NUCLEOTIDE SEQUENCE [LARGE SCALE GENOMIC DNA]</scope>
    <source>
        <strain evidence="11 12">YS17T</strain>
    </source>
</reference>
<dbReference type="PANTHER" id="PTHR47320">
    <property type="entry name" value="BIFUNCTIONAL URIDYLYLTRANSFERASE/URIDYLYL-REMOVING ENZYME"/>
    <property type="match status" value="1"/>
</dbReference>
<organism evidence="11 12">
    <name type="scientific">Aeromicrobium camelliae</name>
    <dbReference type="NCBI Taxonomy" id="1538144"/>
    <lineage>
        <taxon>Bacteria</taxon>
        <taxon>Bacillati</taxon>
        <taxon>Actinomycetota</taxon>
        <taxon>Actinomycetes</taxon>
        <taxon>Propionibacteriales</taxon>
        <taxon>Nocardioidaceae</taxon>
        <taxon>Aeromicrobium</taxon>
    </lineage>
</organism>
<dbReference type="SUPFAM" id="SSF109604">
    <property type="entry name" value="HD-domain/PDEase-like"/>
    <property type="match status" value="1"/>
</dbReference>
<dbReference type="InterPro" id="IPR006674">
    <property type="entry name" value="HD_domain"/>
</dbReference>
<dbReference type="SMART" id="SM00471">
    <property type="entry name" value="HDc"/>
    <property type="match status" value="1"/>
</dbReference>
<dbReference type="PANTHER" id="PTHR47320:SF1">
    <property type="entry name" value="BIFUNCTIONAL URIDYLYLTRANSFERASE_URIDYLYL-REMOVING ENZYME"/>
    <property type="match status" value="1"/>
</dbReference>
<dbReference type="GO" id="GO:0006808">
    <property type="term" value="P:regulation of nitrogen utilization"/>
    <property type="evidence" value="ECO:0007669"/>
    <property type="project" value="UniProtKB-UniRule"/>
</dbReference>
<evidence type="ECO:0000256" key="4">
    <source>
        <dbReference type="ARBA" id="ARBA00022801"/>
    </source>
</evidence>
<keyword evidence="6 7" id="KW-0511">Multifunctional enzyme</keyword>
<dbReference type="InterPro" id="IPR043519">
    <property type="entry name" value="NT_sf"/>
</dbReference>
<dbReference type="GO" id="GO:0008081">
    <property type="term" value="F:phosphoric diester hydrolase activity"/>
    <property type="evidence" value="ECO:0007669"/>
    <property type="project" value="UniProtKB-UniRule"/>
</dbReference>
<comment type="cofactor">
    <cofactor evidence="7">
        <name>Mg(2+)</name>
        <dbReference type="ChEBI" id="CHEBI:18420"/>
    </cofactor>
</comment>
<dbReference type="Proteomes" id="UP000275225">
    <property type="component" value="Unassembled WGS sequence"/>
</dbReference>
<feature type="region of interest" description="Disordered" evidence="8">
    <location>
        <begin position="1"/>
        <end position="122"/>
    </location>
</feature>
<evidence type="ECO:0000256" key="2">
    <source>
        <dbReference type="ARBA" id="ARBA00022695"/>
    </source>
</evidence>
<dbReference type="InterPro" id="IPR010043">
    <property type="entry name" value="UTase/UR"/>
</dbReference>
<accession>A0A3N6ZLF2</accession>
<name>A0A3N6ZLF2_9ACTN</name>
<evidence type="ECO:0000256" key="5">
    <source>
        <dbReference type="ARBA" id="ARBA00022842"/>
    </source>
</evidence>
<feature type="compositionally biased region" description="Basic residues" evidence="8">
    <location>
        <begin position="1"/>
        <end position="23"/>
    </location>
</feature>
<keyword evidence="12" id="KW-1185">Reference proteome</keyword>
<evidence type="ECO:0000256" key="3">
    <source>
        <dbReference type="ARBA" id="ARBA00022737"/>
    </source>
</evidence>
<comment type="domain">
    <text evidence="7">Has four distinct domains: an N-terminal nucleotidyltransferase (NT) domain responsible for UTase activity, a central HD domain that encodes UR activity, and two C-terminal ACT domains that seem to have a role in glutamine sensing.</text>
</comment>
<comment type="similarity">
    <text evidence="7">Belongs to the GlnD family.</text>
</comment>
<keyword evidence="1 7" id="KW-0808">Transferase</keyword>
<dbReference type="Pfam" id="PF01966">
    <property type="entry name" value="HD"/>
    <property type="match status" value="1"/>
</dbReference>
<dbReference type="OrthoDB" id="9758038at2"/>
<dbReference type="HAMAP" id="MF_00277">
    <property type="entry name" value="PII_uridylyl_transf"/>
    <property type="match status" value="1"/>
</dbReference>
<dbReference type="SUPFAM" id="SSF81301">
    <property type="entry name" value="Nucleotidyltransferase"/>
    <property type="match status" value="1"/>
</dbReference>
<dbReference type="EC" id="3.1.4.-" evidence="7"/>
<dbReference type="EMBL" id="RQJX01000010">
    <property type="protein sequence ID" value="RQN07847.1"/>
    <property type="molecule type" value="Genomic_DNA"/>
</dbReference>
<dbReference type="PIRSF" id="PIRSF006288">
    <property type="entry name" value="PII_uridyltransf"/>
    <property type="match status" value="1"/>
</dbReference>
<comment type="caution">
    <text evidence="11">The sequence shown here is derived from an EMBL/GenBank/DDBJ whole genome shotgun (WGS) entry which is preliminary data.</text>
</comment>
<comment type="catalytic activity">
    <reaction evidence="7">
        <text>[protein-PII]-uridylyl-L-tyrosine + H2O = [protein-PII]-L-tyrosine + UMP + H(+)</text>
        <dbReference type="Rhea" id="RHEA:48600"/>
        <dbReference type="Rhea" id="RHEA-COMP:12147"/>
        <dbReference type="Rhea" id="RHEA-COMP:12148"/>
        <dbReference type="ChEBI" id="CHEBI:15377"/>
        <dbReference type="ChEBI" id="CHEBI:15378"/>
        <dbReference type="ChEBI" id="CHEBI:46858"/>
        <dbReference type="ChEBI" id="CHEBI:57865"/>
        <dbReference type="ChEBI" id="CHEBI:90602"/>
    </reaction>
</comment>
<proteinExistence type="inferred from homology"/>
<dbReference type="Gene3D" id="3.30.460.10">
    <property type="entry name" value="Beta Polymerase, domain 2"/>
    <property type="match status" value="1"/>
</dbReference>
<dbReference type="InterPro" id="IPR003607">
    <property type="entry name" value="HD/PDEase_dom"/>
</dbReference>
<keyword evidence="3" id="KW-0677">Repeat</keyword>
<keyword evidence="4 7" id="KW-0378">Hydrolase</keyword>
<comment type="catalytic activity">
    <reaction evidence="7">
        <text>[protein-PII]-L-tyrosine + UTP = [protein-PII]-uridylyl-L-tyrosine + diphosphate</text>
        <dbReference type="Rhea" id="RHEA:13673"/>
        <dbReference type="Rhea" id="RHEA-COMP:12147"/>
        <dbReference type="Rhea" id="RHEA-COMP:12148"/>
        <dbReference type="ChEBI" id="CHEBI:33019"/>
        <dbReference type="ChEBI" id="CHEBI:46398"/>
        <dbReference type="ChEBI" id="CHEBI:46858"/>
        <dbReference type="ChEBI" id="CHEBI:90602"/>
        <dbReference type="EC" id="2.7.7.59"/>
    </reaction>
</comment>
<evidence type="ECO:0000313" key="11">
    <source>
        <dbReference type="EMBL" id="RQN07847.1"/>
    </source>
</evidence>
<gene>
    <name evidence="7" type="primary">glnD</name>
    <name evidence="11" type="ORF">EHW97_08805</name>
</gene>
<feature type="compositionally biased region" description="Basic residues" evidence="8">
    <location>
        <begin position="33"/>
        <end position="43"/>
    </location>
</feature>
<comment type="activity regulation">
    <text evidence="7">Uridylyltransferase (UTase) activity is inhibited by glutamine, while glutamine activates uridylyl-removing (UR) activity.</text>
</comment>
<dbReference type="NCBIfam" id="NF002895">
    <property type="entry name" value="PRK03381.1"/>
    <property type="match status" value="1"/>
</dbReference>
<dbReference type="Gene3D" id="1.10.3090.10">
    <property type="entry name" value="cca-adding enzyme, domain 2"/>
    <property type="match status" value="1"/>
</dbReference>
<feature type="region of interest" description="Uridylyltransferase" evidence="7">
    <location>
        <begin position="1"/>
        <end position="394"/>
    </location>
</feature>
<dbReference type="PROSITE" id="PS51831">
    <property type="entry name" value="HD"/>
    <property type="match status" value="1"/>
</dbReference>
<comment type="function">
    <text evidence="7">Modifies, by uridylylation and deuridylylation, the PII regulatory proteins (GlnB and homologs), in response to the nitrogen status of the cell that GlnD senses through the glutamine level. Under low glutamine levels, catalyzes the conversion of the PII proteins and UTP to PII-UMP and PPi, while under higher glutamine levels, GlnD hydrolyzes PII-UMP to PII and UMP (deuridylylation). Thus, controls uridylylation state and activity of the PII proteins, and plays an important role in the regulation of nitrogen metabolism.</text>
</comment>
<dbReference type="PROSITE" id="PS51671">
    <property type="entry name" value="ACT"/>
    <property type="match status" value="1"/>
</dbReference>
<evidence type="ECO:0000313" key="12">
    <source>
        <dbReference type="Proteomes" id="UP000275225"/>
    </source>
</evidence>
<evidence type="ECO:0000256" key="8">
    <source>
        <dbReference type="SAM" id="MobiDB-lite"/>
    </source>
</evidence>
<sequence>MGRGARSPRRRRRGRHDGHRGQRLRPAEGPHRGVPRRGVRRLARPQDPARDRRGRRRRRDGRQHRHVRRADRQDRRRQGLGRAGRVGRPGAYRRDGRGRPLTEVPWSSDLSTQLAQQRRDRSDEADRLLRQLFMETTGSSESGGLALVAIGGYGRRELSPFSDLDVVLLHDPAVSPVRVEEVANGIWYPLWERRVALDHAVRSTPQMRARADDDYRAAMGMLDARSVAGDEDLVTALRADVLRAWRRRARERVAEVRAARAARIGRAGWLAHDAMPDLKESGGGLRDSVTLRALLATWLVDLPRKDAERLRARLLDVRDTVHEAAGRRTDKLIPELVPELAERWSLAPTDFDVGVRDVGRRIAHLAAVTWHRLDESLERDRHRRVGRRGPRIETEAPGVGVLDREVVITRDADPRTDPEVMLRFAATAARRRLPMNAAAVQRLVQDLGELPEPWPETTRRWFVELLSAGRGAVEVWEELDLAGLIDRLLPEWSGIRLRGSSSPVHRFTIDRHSLEACVQADALSRDVARPDLLAVAALLHDIGKGRRGDHSEVGAVLVRNILRRWGFPDDEVDVVSRLVRWHLLLPTVATGRDIEDPLTAANVAEIVRSSSFLDLLAALTACDAMATSDQAWSGWRRGLVLGLVEKVRSVLAGTDDERPGYEGWPPDRPMPELSGVTEQTVRVATENHHDGSLVTIVSGDRPGLLADLAGALSTAGLSIRSARIVTEANVAVTLWEVSRPDLDAQVLQQRVRRVLDGAVDLAARLTAVEDHPRVGVLDAMEQTATLIEVRALDRRGLMWTVARTITDAGHLIRSAHTSTYGDEARDVFYVVDADGAPLAPATASGLCDAITAALTAGPSARRGD</sequence>
<protein>
    <recommendedName>
        <fullName evidence="7">Bifunctional uridylyltransferase/uridylyl-removing enzyme</fullName>
        <shortName evidence="7">UTase/UR</shortName>
    </recommendedName>
    <alternativeName>
        <fullName evidence="7">Bifunctional [protein-PII] modification enzyme</fullName>
    </alternativeName>
    <alternativeName>
        <fullName evidence="7">Bifunctional nitrogen sensor protein</fullName>
    </alternativeName>
    <domain>
        <recommendedName>
            <fullName evidence="7">[Protein-PII] uridylyltransferase</fullName>
            <shortName evidence="7">PII uridylyltransferase</shortName>
            <shortName evidence="7">UTase</shortName>
            <ecNumber evidence="7">2.7.7.59</ecNumber>
        </recommendedName>
    </domain>
    <domain>
        <recommendedName>
            <fullName evidence="7">[Protein-PII]-UMP uridylyl-removing enzyme</fullName>
            <shortName evidence="7">UR</shortName>
            <ecNumber evidence="7">3.1.4.-</ecNumber>
        </recommendedName>
    </domain>
</protein>
<evidence type="ECO:0000256" key="6">
    <source>
        <dbReference type="ARBA" id="ARBA00023268"/>
    </source>
</evidence>
<keyword evidence="5 7" id="KW-0460">Magnesium</keyword>
<evidence type="ECO:0000256" key="1">
    <source>
        <dbReference type="ARBA" id="ARBA00022679"/>
    </source>
</evidence>
<dbReference type="EC" id="2.7.7.59" evidence="7"/>
<feature type="domain" description="HD" evidence="10">
    <location>
        <begin position="509"/>
        <end position="616"/>
    </location>
</feature>